<name>A0ABS0H562_9ACTN</name>
<evidence type="ECO:0000313" key="2">
    <source>
        <dbReference type="Proteomes" id="UP000638560"/>
    </source>
</evidence>
<comment type="caution">
    <text evidence="1">The sequence shown here is derived from an EMBL/GenBank/DDBJ whole genome shotgun (WGS) entry which is preliminary data.</text>
</comment>
<gene>
    <name evidence="1" type="ORF">I0C86_31670</name>
</gene>
<sequence length="56" mass="5930">MWVSRDAQTIDVARTAYARTDGRGTNSSTWDPVVAVQLPLAAVAGEYTGTVAFSVV</sequence>
<dbReference type="EMBL" id="JADPUN010000272">
    <property type="protein sequence ID" value="MBF9133484.1"/>
    <property type="molecule type" value="Genomic_DNA"/>
</dbReference>
<protein>
    <submittedName>
        <fullName evidence="1">Uncharacterized protein</fullName>
    </submittedName>
</protein>
<reference evidence="1 2" key="1">
    <citation type="submission" date="2020-11" db="EMBL/GenBank/DDBJ databases">
        <title>A novel isolate from a Black sea contaminated sediment with potential to produce alkanes: Plantactinospora alkalitolerans sp. nov.</title>
        <authorList>
            <person name="Carro L."/>
            <person name="Veyisoglu A."/>
            <person name="Guven K."/>
            <person name="Schumann P."/>
            <person name="Klenk H.-P."/>
            <person name="Sahin N."/>
        </authorList>
    </citation>
    <scope>NUCLEOTIDE SEQUENCE [LARGE SCALE GENOMIC DNA]</scope>
    <source>
        <strain evidence="1 2">S1510</strain>
    </source>
</reference>
<proteinExistence type="predicted"/>
<dbReference type="RefSeq" id="WP_196204989.1">
    <property type="nucleotide sequence ID" value="NZ_JADPUN010000272.1"/>
</dbReference>
<keyword evidence="2" id="KW-1185">Reference proteome</keyword>
<dbReference type="Proteomes" id="UP000638560">
    <property type="component" value="Unassembled WGS sequence"/>
</dbReference>
<accession>A0ABS0H562</accession>
<evidence type="ECO:0000313" key="1">
    <source>
        <dbReference type="EMBL" id="MBF9133484.1"/>
    </source>
</evidence>
<organism evidence="1 2">
    <name type="scientific">Plantactinospora alkalitolerans</name>
    <dbReference type="NCBI Taxonomy" id="2789879"/>
    <lineage>
        <taxon>Bacteria</taxon>
        <taxon>Bacillati</taxon>
        <taxon>Actinomycetota</taxon>
        <taxon>Actinomycetes</taxon>
        <taxon>Micromonosporales</taxon>
        <taxon>Micromonosporaceae</taxon>
        <taxon>Plantactinospora</taxon>
    </lineage>
</organism>